<reference evidence="2" key="2">
    <citation type="submission" date="2021-05" db="UniProtKB">
        <authorList>
            <consortium name="EnsemblPlants"/>
        </authorList>
    </citation>
    <scope>IDENTIFICATION</scope>
    <source>
        <strain evidence="2">subsp. malaccensis</strain>
    </source>
</reference>
<dbReference type="EnsemblPlants" id="Ma08_t04970.1">
    <property type="protein sequence ID" value="Ma08_p04970.1"/>
    <property type="gene ID" value="Ma08_g04970"/>
</dbReference>
<evidence type="ECO:0000313" key="2">
    <source>
        <dbReference type="EnsemblPlants" id="Ma08_p04970.1"/>
    </source>
</evidence>
<gene>
    <name evidence="1" type="ORF">GSMUA_338640.1</name>
</gene>
<evidence type="ECO:0000313" key="1">
    <source>
        <dbReference type="EMBL" id="CAG1830610.1"/>
    </source>
</evidence>
<dbReference type="Gramene" id="Ma08_t04970.1">
    <property type="protein sequence ID" value="Ma08_p04970.1"/>
    <property type="gene ID" value="Ma08_g04970"/>
</dbReference>
<accession>A0A804K311</accession>
<dbReference type="InParanoid" id="A0A804K311"/>
<protein>
    <submittedName>
        <fullName evidence="1">(wild Malaysian banana) hypothetical protein</fullName>
    </submittedName>
</protein>
<dbReference type="EMBL" id="HG996472">
    <property type="protein sequence ID" value="CAG1830610.1"/>
    <property type="molecule type" value="Genomic_DNA"/>
</dbReference>
<name>A0A804K311_MUSAM</name>
<proteinExistence type="predicted"/>
<dbReference type="Proteomes" id="UP000012960">
    <property type="component" value="Unplaced"/>
</dbReference>
<evidence type="ECO:0000313" key="3">
    <source>
        <dbReference type="Proteomes" id="UP000012960"/>
    </source>
</evidence>
<sequence>MDGPEQMQSTGSKQSKFSFLWFPQPVNEIFQAS</sequence>
<dbReference type="AlphaFoldDB" id="A0A804K311"/>
<organism evidence="2 3">
    <name type="scientific">Musa acuminata subsp. malaccensis</name>
    <name type="common">Wild banana</name>
    <name type="synonym">Musa malaccensis</name>
    <dbReference type="NCBI Taxonomy" id="214687"/>
    <lineage>
        <taxon>Eukaryota</taxon>
        <taxon>Viridiplantae</taxon>
        <taxon>Streptophyta</taxon>
        <taxon>Embryophyta</taxon>
        <taxon>Tracheophyta</taxon>
        <taxon>Spermatophyta</taxon>
        <taxon>Magnoliopsida</taxon>
        <taxon>Liliopsida</taxon>
        <taxon>Zingiberales</taxon>
        <taxon>Musaceae</taxon>
        <taxon>Musa</taxon>
    </lineage>
</organism>
<keyword evidence="3" id="KW-1185">Reference proteome</keyword>
<reference evidence="1" key="1">
    <citation type="submission" date="2021-03" db="EMBL/GenBank/DDBJ databases">
        <authorList>
            <consortium name="Genoscope - CEA"/>
            <person name="William W."/>
        </authorList>
    </citation>
    <scope>NUCLEOTIDE SEQUENCE</scope>
    <source>
        <strain evidence="1">Doubled-haploid Pahang</strain>
    </source>
</reference>